<dbReference type="SUPFAM" id="SSF54495">
    <property type="entry name" value="UBC-like"/>
    <property type="match status" value="1"/>
</dbReference>
<feature type="region of interest" description="Disordered" evidence="5">
    <location>
        <begin position="887"/>
        <end position="918"/>
    </location>
</feature>
<feature type="compositionally biased region" description="Polar residues" evidence="5">
    <location>
        <begin position="160"/>
        <end position="172"/>
    </location>
</feature>
<evidence type="ECO:0000256" key="1">
    <source>
        <dbReference type="ARBA" id="ARBA00022676"/>
    </source>
</evidence>
<dbReference type="GO" id="GO:0016779">
    <property type="term" value="F:nucleotidyltransferase activity"/>
    <property type="evidence" value="ECO:0007669"/>
    <property type="project" value="UniProtKB-KW"/>
</dbReference>
<feature type="region of interest" description="Disordered" evidence="5">
    <location>
        <begin position="121"/>
        <end position="140"/>
    </location>
</feature>
<keyword evidence="1" id="KW-0328">Glycosyltransferase</keyword>
<evidence type="ECO:0000259" key="6">
    <source>
        <dbReference type="PROSITE" id="PS50127"/>
    </source>
</evidence>
<reference evidence="7" key="2">
    <citation type="submission" date="2023-05" db="EMBL/GenBank/DDBJ databases">
        <authorList>
            <consortium name="Lawrence Berkeley National Laboratory"/>
            <person name="Steindorff A."/>
            <person name="Hensen N."/>
            <person name="Bonometti L."/>
            <person name="Westerberg I."/>
            <person name="Brannstrom I.O."/>
            <person name="Guillou S."/>
            <person name="Cros-Aarteil S."/>
            <person name="Calhoun S."/>
            <person name="Haridas S."/>
            <person name="Kuo A."/>
            <person name="Mondo S."/>
            <person name="Pangilinan J."/>
            <person name="Riley R."/>
            <person name="Labutti K."/>
            <person name="Andreopoulos B."/>
            <person name="Lipzen A."/>
            <person name="Chen C."/>
            <person name="Yanf M."/>
            <person name="Daum C."/>
            <person name="Ng V."/>
            <person name="Clum A."/>
            <person name="Ohm R."/>
            <person name="Martin F."/>
            <person name="Silar P."/>
            <person name="Natvig D."/>
            <person name="Lalanne C."/>
            <person name="Gautier V."/>
            <person name="Ament-Velasquez S.L."/>
            <person name="Kruys A."/>
            <person name="Hutchinson M.I."/>
            <person name="Powell A.J."/>
            <person name="Barry K."/>
            <person name="Miller A.N."/>
            <person name="Grigoriev I.V."/>
            <person name="Debuchy R."/>
            <person name="Gladieux P."/>
            <person name="Thoren M.H."/>
            <person name="Johannesson H."/>
        </authorList>
    </citation>
    <scope>NUCLEOTIDE SEQUENCE</scope>
    <source>
        <strain evidence="7">CBS 359.72</strain>
    </source>
</reference>
<evidence type="ECO:0000256" key="2">
    <source>
        <dbReference type="ARBA" id="ARBA00022679"/>
    </source>
</evidence>
<dbReference type="SMART" id="SM00212">
    <property type="entry name" value="UBCc"/>
    <property type="match status" value="1"/>
</dbReference>
<feature type="domain" description="UBC core" evidence="6">
    <location>
        <begin position="1080"/>
        <end position="1258"/>
    </location>
</feature>
<gene>
    <name evidence="7" type="ORF">C7999DRAFT_17949</name>
</gene>
<dbReference type="PANTHER" id="PTHR21328">
    <property type="entry name" value="POLY ADP-RIBOSE POLYMERASE FAMILY, MEMBER PARP"/>
    <property type="match status" value="1"/>
</dbReference>
<evidence type="ECO:0000256" key="3">
    <source>
        <dbReference type="ARBA" id="ARBA00022695"/>
    </source>
</evidence>
<dbReference type="SUPFAM" id="SSF56399">
    <property type="entry name" value="ADP-ribosylation"/>
    <property type="match status" value="1"/>
</dbReference>
<sequence>MGFKKFKDDVSMAVQKAAGGGIAGVRSITTGDSDGEVVIRYHHESLPTEVRIQALAQDIGEYPDGNMFMLWTDDPDPPPPVAAAIRTAQEYMLGMSVYEMVTELARRFEKEIDRVLDGEVESPGEFAEEDEVDDYDAAFDTDYPSDGDEFGLPSLPPQRPHQNLTSSHHQQQLLSRIRRDLQQVREAGYKVGFVDGFGKDTTTGIVAVSIRIDKLALSNEAMEAWDVQPTEYVVLLLRFKSQYTLLEELLKRAAAHTDVTFRIGKCSSPKPSLSQALRAFASSNRSFVTKGSEVGEAQESTGDGATFEKLLVSNSLDSFMCESFVSLLKIREAQGCDWEDANDFLLSRIGFVADECRDPAPEPVASPGNTARELEPVQVLGADHLLQKDSAGERSFPLIAVEFAMRYFVRCTEYCLRCHRRVERGFGTLRPYVCSDPLCLFQYMAMGFGPSIEHEILTEPYVVDLLVSLCYAAIQPGFHSRGPASPSNAGPGFRIRSFPVGLRLQVPDLNNPAAKVLTARISASGKQIVFEDEGARNLGDRPLPGTWVAFRDPGTSLINHARIQEVYGFPKTAVIEVMGKSAAPWVTSHCSSQYDMNQTWPSPPTGRDIPRPLTEPDMVDIYLYDTDFDSMDDASKAAAMRHVLDTLPPILEIEEWLAGHPHRSFRIMDRISPAAASLLQWIVSSNRSCILQVDRSRAIARGRDRTFWTGSQNRNVENTGPREAAEVAGRGINREHERILGMDGWVQFRFAQGSPDKELRFNRALQEVAARKHIHLNPTIFAWHGSNLANWHSILRTGLDFKDVLCGRAFGHGVYFSPRQETSMGYASAGQSWPNSDLNITSCMSLNEIINAPEEFVSRSPHYVVSQPDWHQCRYLFVLTAAGRTQQQPVRNQTNSVSANTASQTQAAQGASDSESHLTTSGQVFYPQAQGLEVYGRDRQPLQIPLCAIPSRTIGPTSAMSSGSAKRTMQVLEESDDEDIEDVARLFLDSENSGLYIPPSKKPTSRASSVDMASVQDMSMQVLPSSVRTGREILTIHDSGGDPPTPASSSVERGLIDFEPGGLDLSTLPRLQPPSFATDTATRSLGRELKHLQALQSKTPLHELGWYIDFDKVSNLYQWIVELHSFDESLPLAQDMKLAQIGSVVLELRFGPDFPFSPPFVRVVRPRFLPFMNGGGGHVTAGGAMCMELLTGSGWSPANSMESVLLQVRMALCNLEPKPARLEPRLLLRTAVSTASYQGNNWDYGVSEAIEAFERAAKAHGWTVPQGLKITAMGV</sequence>
<keyword evidence="3" id="KW-0548">Nucleotidyltransferase</keyword>
<feature type="region of interest" description="Disordered" evidence="5">
    <location>
        <begin position="146"/>
        <end position="172"/>
    </location>
</feature>
<dbReference type="GO" id="GO:0003950">
    <property type="term" value="F:NAD+ poly-ADP-ribosyltransferase activity"/>
    <property type="evidence" value="ECO:0007669"/>
    <property type="project" value="InterPro"/>
</dbReference>
<keyword evidence="2" id="KW-0808">Transferase</keyword>
<dbReference type="Pfam" id="PF00644">
    <property type="entry name" value="PARP"/>
    <property type="match status" value="1"/>
</dbReference>
<organism evidence="7 8">
    <name type="scientific">Corynascus novoguineensis</name>
    <dbReference type="NCBI Taxonomy" id="1126955"/>
    <lineage>
        <taxon>Eukaryota</taxon>
        <taxon>Fungi</taxon>
        <taxon>Dikarya</taxon>
        <taxon>Ascomycota</taxon>
        <taxon>Pezizomycotina</taxon>
        <taxon>Sordariomycetes</taxon>
        <taxon>Sordariomycetidae</taxon>
        <taxon>Sordariales</taxon>
        <taxon>Chaetomiaceae</taxon>
        <taxon>Corynascus</taxon>
    </lineage>
</organism>
<comment type="caution">
    <text evidence="7">The sequence shown here is derived from an EMBL/GenBank/DDBJ whole genome shotgun (WGS) entry which is preliminary data.</text>
</comment>
<keyword evidence="4" id="KW-0520">NAD</keyword>
<dbReference type="Gene3D" id="3.10.110.10">
    <property type="entry name" value="Ubiquitin Conjugating Enzyme"/>
    <property type="match status" value="1"/>
</dbReference>
<reference evidence="7" key="1">
    <citation type="journal article" date="2023" name="Mol. Phylogenet. Evol.">
        <title>Genome-scale phylogeny and comparative genomics of the fungal order Sordariales.</title>
        <authorList>
            <person name="Hensen N."/>
            <person name="Bonometti L."/>
            <person name="Westerberg I."/>
            <person name="Brannstrom I.O."/>
            <person name="Guillou S."/>
            <person name="Cros-Aarteil S."/>
            <person name="Calhoun S."/>
            <person name="Haridas S."/>
            <person name="Kuo A."/>
            <person name="Mondo S."/>
            <person name="Pangilinan J."/>
            <person name="Riley R."/>
            <person name="LaButti K."/>
            <person name="Andreopoulos B."/>
            <person name="Lipzen A."/>
            <person name="Chen C."/>
            <person name="Yan M."/>
            <person name="Daum C."/>
            <person name="Ng V."/>
            <person name="Clum A."/>
            <person name="Steindorff A."/>
            <person name="Ohm R.A."/>
            <person name="Martin F."/>
            <person name="Silar P."/>
            <person name="Natvig D.O."/>
            <person name="Lalanne C."/>
            <person name="Gautier V."/>
            <person name="Ament-Velasquez S.L."/>
            <person name="Kruys A."/>
            <person name="Hutchinson M.I."/>
            <person name="Powell A.J."/>
            <person name="Barry K."/>
            <person name="Miller A.N."/>
            <person name="Grigoriev I.V."/>
            <person name="Debuchy R."/>
            <person name="Gladieux P."/>
            <person name="Hiltunen Thoren M."/>
            <person name="Johannesson H."/>
        </authorList>
    </citation>
    <scope>NUCLEOTIDE SEQUENCE</scope>
    <source>
        <strain evidence="7">CBS 359.72</strain>
    </source>
</reference>
<dbReference type="Pfam" id="PF00179">
    <property type="entry name" value="UQ_con"/>
    <property type="match status" value="1"/>
</dbReference>
<accession>A0AAN7CM15</accession>
<keyword evidence="8" id="KW-1185">Reference proteome</keyword>
<dbReference type="InterPro" id="IPR016135">
    <property type="entry name" value="UBQ-conjugating_enzyme/RWD"/>
</dbReference>
<dbReference type="PROSITE" id="PS50127">
    <property type="entry name" value="UBC_2"/>
    <property type="match status" value="1"/>
</dbReference>
<evidence type="ECO:0000313" key="8">
    <source>
        <dbReference type="Proteomes" id="UP001303647"/>
    </source>
</evidence>
<proteinExistence type="predicted"/>
<evidence type="ECO:0000256" key="4">
    <source>
        <dbReference type="ARBA" id="ARBA00023027"/>
    </source>
</evidence>
<dbReference type="Proteomes" id="UP001303647">
    <property type="component" value="Unassembled WGS sequence"/>
</dbReference>
<name>A0AAN7CM15_9PEZI</name>
<dbReference type="AlphaFoldDB" id="A0AAN7CM15"/>
<dbReference type="Gene3D" id="3.90.228.10">
    <property type="match status" value="1"/>
</dbReference>
<dbReference type="CDD" id="cd23802">
    <property type="entry name" value="UBCc_UBE2Q"/>
    <property type="match status" value="1"/>
</dbReference>
<dbReference type="FunFam" id="3.10.110.10:FF:000107">
    <property type="entry name" value="Ubiquitin conjugating enzyme, putative"/>
    <property type="match status" value="1"/>
</dbReference>
<dbReference type="InterPro" id="IPR000608">
    <property type="entry name" value="UBC"/>
</dbReference>
<dbReference type="InterPro" id="IPR051838">
    <property type="entry name" value="ARTD_PARP"/>
</dbReference>
<dbReference type="InterPro" id="IPR012317">
    <property type="entry name" value="Poly(ADP-ribose)pol_cat_dom"/>
</dbReference>
<dbReference type="EMBL" id="MU857785">
    <property type="protein sequence ID" value="KAK4243747.1"/>
    <property type="molecule type" value="Genomic_DNA"/>
</dbReference>
<protein>
    <recommendedName>
        <fullName evidence="6">UBC core domain-containing protein</fullName>
    </recommendedName>
</protein>
<feature type="compositionally biased region" description="Low complexity" evidence="5">
    <location>
        <begin position="896"/>
        <end position="913"/>
    </location>
</feature>
<evidence type="ECO:0000256" key="5">
    <source>
        <dbReference type="SAM" id="MobiDB-lite"/>
    </source>
</evidence>
<evidence type="ECO:0000313" key="7">
    <source>
        <dbReference type="EMBL" id="KAK4243747.1"/>
    </source>
</evidence>